<dbReference type="PROSITE" id="PS51257">
    <property type="entry name" value="PROKAR_LIPOPROTEIN"/>
    <property type="match status" value="1"/>
</dbReference>
<gene>
    <name evidence="3" type="ORF">DSM3645_30226</name>
</gene>
<dbReference type="OrthoDB" id="291697at2"/>
<evidence type="ECO:0000313" key="4">
    <source>
        <dbReference type="Proteomes" id="UP000004358"/>
    </source>
</evidence>
<dbReference type="Proteomes" id="UP000004358">
    <property type="component" value="Unassembled WGS sequence"/>
</dbReference>
<dbReference type="HOGENOM" id="CLU_113730_5_2_0"/>
<accession>A3ZX99</accession>
<evidence type="ECO:0000256" key="1">
    <source>
        <dbReference type="SAM" id="MobiDB-lite"/>
    </source>
</evidence>
<feature type="region of interest" description="Disordered" evidence="1">
    <location>
        <begin position="112"/>
        <end position="131"/>
    </location>
</feature>
<comment type="caution">
    <text evidence="3">The sequence shown here is derived from an EMBL/GenBank/DDBJ whole genome shotgun (WGS) entry which is preliminary data.</text>
</comment>
<feature type="chain" id="PRO_5002663857" description="Carboxypeptidase regulatory-like domain-containing protein" evidence="2">
    <location>
        <begin position="21"/>
        <end position="131"/>
    </location>
</feature>
<feature type="signal peptide" evidence="2">
    <location>
        <begin position="1"/>
        <end position="20"/>
    </location>
</feature>
<keyword evidence="2" id="KW-0732">Signal</keyword>
<dbReference type="AlphaFoldDB" id="A3ZX99"/>
<protein>
    <recommendedName>
        <fullName evidence="5">Carboxypeptidase regulatory-like domain-containing protein</fullName>
    </recommendedName>
</protein>
<dbReference type="EMBL" id="AANZ01000018">
    <property type="protein sequence ID" value="EAQ78865.1"/>
    <property type="molecule type" value="Genomic_DNA"/>
</dbReference>
<evidence type="ECO:0008006" key="5">
    <source>
        <dbReference type="Google" id="ProtNLM"/>
    </source>
</evidence>
<evidence type="ECO:0000313" key="3">
    <source>
        <dbReference type="EMBL" id="EAQ78865.1"/>
    </source>
</evidence>
<proteinExistence type="predicted"/>
<sequence length="131" mass="14208">MRYVCLVVCFLVSLSLGCSAEERTVDPRHQVSGTVTLDGKPLAEGRIMFSSTEDAARGVPPASVEIHDGQYSLMVTVGKKTVKVSHLVESGRDESTGEPMMKESIPAKFNKDSKLETTVTEGENTADFDLK</sequence>
<dbReference type="eggNOG" id="ENOG502ZXT4">
    <property type="taxonomic scope" value="Bacteria"/>
</dbReference>
<name>A3ZX99_9BACT</name>
<dbReference type="RefSeq" id="WP_002653799.1">
    <property type="nucleotide sequence ID" value="NZ_CH672376.1"/>
</dbReference>
<organism evidence="3 4">
    <name type="scientific">Blastopirellula marina DSM 3645</name>
    <dbReference type="NCBI Taxonomy" id="314230"/>
    <lineage>
        <taxon>Bacteria</taxon>
        <taxon>Pseudomonadati</taxon>
        <taxon>Planctomycetota</taxon>
        <taxon>Planctomycetia</taxon>
        <taxon>Pirellulales</taxon>
        <taxon>Pirellulaceae</taxon>
        <taxon>Blastopirellula</taxon>
    </lineage>
</organism>
<reference evidence="3 4" key="1">
    <citation type="submission" date="2006-02" db="EMBL/GenBank/DDBJ databases">
        <authorList>
            <person name="Amann R."/>
            <person name="Ferriera S."/>
            <person name="Johnson J."/>
            <person name="Kravitz S."/>
            <person name="Halpern A."/>
            <person name="Remington K."/>
            <person name="Beeson K."/>
            <person name="Tran B."/>
            <person name="Rogers Y.-H."/>
            <person name="Friedman R."/>
            <person name="Venter J.C."/>
        </authorList>
    </citation>
    <scope>NUCLEOTIDE SEQUENCE [LARGE SCALE GENOMIC DNA]</scope>
    <source>
        <strain evidence="3 4">DSM 3645</strain>
    </source>
</reference>
<evidence type="ECO:0000256" key="2">
    <source>
        <dbReference type="SAM" id="SignalP"/>
    </source>
</evidence>